<accession>A0A392QPE5</accession>
<protein>
    <submittedName>
        <fullName evidence="1">Uncharacterized protein</fullName>
    </submittedName>
</protein>
<evidence type="ECO:0000313" key="1">
    <source>
        <dbReference type="EMBL" id="MCI25520.1"/>
    </source>
</evidence>
<proteinExistence type="predicted"/>
<sequence>AEVLKFRGSEVSYPLRQYSL</sequence>
<comment type="caution">
    <text evidence="1">The sequence shown here is derived from an EMBL/GenBank/DDBJ whole genome shotgun (WGS) entry which is preliminary data.</text>
</comment>
<dbReference type="Proteomes" id="UP000265520">
    <property type="component" value="Unassembled WGS sequence"/>
</dbReference>
<evidence type="ECO:0000313" key="2">
    <source>
        <dbReference type="Proteomes" id="UP000265520"/>
    </source>
</evidence>
<organism evidence="1 2">
    <name type="scientific">Trifolium medium</name>
    <dbReference type="NCBI Taxonomy" id="97028"/>
    <lineage>
        <taxon>Eukaryota</taxon>
        <taxon>Viridiplantae</taxon>
        <taxon>Streptophyta</taxon>
        <taxon>Embryophyta</taxon>
        <taxon>Tracheophyta</taxon>
        <taxon>Spermatophyta</taxon>
        <taxon>Magnoliopsida</taxon>
        <taxon>eudicotyledons</taxon>
        <taxon>Gunneridae</taxon>
        <taxon>Pentapetalae</taxon>
        <taxon>rosids</taxon>
        <taxon>fabids</taxon>
        <taxon>Fabales</taxon>
        <taxon>Fabaceae</taxon>
        <taxon>Papilionoideae</taxon>
        <taxon>50 kb inversion clade</taxon>
        <taxon>NPAAA clade</taxon>
        <taxon>Hologalegina</taxon>
        <taxon>IRL clade</taxon>
        <taxon>Trifolieae</taxon>
        <taxon>Trifolium</taxon>
    </lineage>
</organism>
<feature type="non-terminal residue" evidence="1">
    <location>
        <position position="1"/>
    </location>
</feature>
<name>A0A392QPE5_9FABA</name>
<dbReference type="AlphaFoldDB" id="A0A392QPE5"/>
<dbReference type="EMBL" id="LXQA010147673">
    <property type="protein sequence ID" value="MCI25520.1"/>
    <property type="molecule type" value="Genomic_DNA"/>
</dbReference>
<reference evidence="1 2" key="1">
    <citation type="journal article" date="2018" name="Front. Plant Sci.">
        <title>Red Clover (Trifolium pratense) and Zigzag Clover (T. medium) - A Picture of Genomic Similarities and Differences.</title>
        <authorList>
            <person name="Dluhosova J."/>
            <person name="Istvanek J."/>
            <person name="Nedelnik J."/>
            <person name="Repkova J."/>
        </authorList>
    </citation>
    <scope>NUCLEOTIDE SEQUENCE [LARGE SCALE GENOMIC DNA]</scope>
    <source>
        <strain evidence="2">cv. 10/8</strain>
        <tissue evidence="1">Leaf</tissue>
    </source>
</reference>
<keyword evidence="2" id="KW-1185">Reference proteome</keyword>